<accession>A0ACB6F3W2</accession>
<keyword evidence="2" id="KW-1185">Reference proteome</keyword>
<protein>
    <submittedName>
        <fullName evidence="1">Uncharacterized protein</fullName>
    </submittedName>
</protein>
<dbReference type="Proteomes" id="UP000293547">
    <property type="component" value="Unassembled WGS sequence"/>
</dbReference>
<comment type="caution">
    <text evidence="1">The sequence shown here is derived from an EMBL/GenBank/DDBJ whole genome shotgun (WGS) entry which is preliminary data.</text>
</comment>
<sequence length="609" mass="70412">MPDAPLYSQLPHQRAIRLLRIKSGTDEADIQITLETFNLDSNTQFKALSYVWGDATSPCEIVCNGHKKRITRNLWGVLSQLRKQKFDCRLWVDAICINQKDEEEKGFQVAMMRDIYKRAAKVIIWLGEQERYDEAAINLMRSFSRRYPHRLDLERHRVKALKEMGLSSFDRGWAGWASLYCRPWFGRVWIVQEFLNAKRSVFMSGALEISTELLVHCGYATGVCVAIRKAVAMHSMDAHDTNKDFLRLQALRVYKSSDDIRIFDLWCWSQQLEATDTRDRVFALLSTQTAVNMDMIDYRKNEATVYTEIATKALNIPVPRITSIGKTVYTSKHQIHRNDMHRVSRFLACKFRSPQSSNLPSWVPDWKPIGFCFVPLTRYYTGTATFTYPYDHANVKDKVLYISGIVRDEPAIIIDSSPYMDAVWRGIVEDDSDAQKSAIRMRNWVYKCWVVAMSDLPFPDENDRFEERFCRAMAFGVHLEERDTPANDYKEGFQALFTKFGSLAGQANVHPNLLRGSREQGDRCGIYESKFFELSAGRKFCVTKQNYLAWVPVDTKPTDRICLLAGCAVPFVVRPVDQHYELVGDCYREDIVLDAGVEIRQQPQLFEFH</sequence>
<name>A0ACB6F3W2_9PLEO</name>
<reference evidence="1 2" key="1">
    <citation type="journal article" date="2019" name="bioRxiv">
        <title>Genomics, evolutionary history and diagnostics of the Alternaria alternata species group including apple and Asian pear pathotypes.</title>
        <authorList>
            <person name="Armitage A.D."/>
            <person name="Cockerton H.M."/>
            <person name="Sreenivasaprasad S."/>
            <person name="Woodhall J.W."/>
            <person name="Lane C.R."/>
            <person name="Harrison R.J."/>
            <person name="Clarkson J.P."/>
        </authorList>
    </citation>
    <scope>NUCLEOTIDE SEQUENCE [LARGE SCALE GENOMIC DNA]</scope>
    <source>
        <strain evidence="1 2">FERA 650</strain>
    </source>
</reference>
<dbReference type="EMBL" id="PDWZ02000019">
    <property type="protein sequence ID" value="KAB2099122.1"/>
    <property type="molecule type" value="Genomic_DNA"/>
</dbReference>
<organism evidence="1 2">
    <name type="scientific">Alternaria gaisen</name>
    <dbReference type="NCBI Taxonomy" id="167740"/>
    <lineage>
        <taxon>Eukaryota</taxon>
        <taxon>Fungi</taxon>
        <taxon>Dikarya</taxon>
        <taxon>Ascomycota</taxon>
        <taxon>Pezizomycotina</taxon>
        <taxon>Dothideomycetes</taxon>
        <taxon>Pleosporomycetidae</taxon>
        <taxon>Pleosporales</taxon>
        <taxon>Pleosporineae</taxon>
        <taxon>Pleosporaceae</taxon>
        <taxon>Alternaria</taxon>
        <taxon>Alternaria sect. Alternaria</taxon>
    </lineage>
</organism>
<evidence type="ECO:0000313" key="2">
    <source>
        <dbReference type="Proteomes" id="UP000293547"/>
    </source>
</evidence>
<evidence type="ECO:0000313" key="1">
    <source>
        <dbReference type="EMBL" id="KAB2099122.1"/>
    </source>
</evidence>
<proteinExistence type="predicted"/>
<gene>
    <name evidence="1" type="ORF">AG0111_0g12646</name>
</gene>